<evidence type="ECO:0000313" key="2">
    <source>
        <dbReference type="EMBL" id="SDG52375.1"/>
    </source>
</evidence>
<dbReference type="InterPro" id="IPR013078">
    <property type="entry name" value="His_Pase_superF_clade-1"/>
</dbReference>
<dbReference type="RefSeq" id="WP_143024297.1">
    <property type="nucleotide sequence ID" value="NZ_FNCO01000002.1"/>
</dbReference>
<name>A0A1G7UXP3_9PSED</name>
<feature type="transmembrane region" description="Helical" evidence="1">
    <location>
        <begin position="22"/>
        <end position="42"/>
    </location>
</feature>
<dbReference type="EMBL" id="FNCO01000002">
    <property type="protein sequence ID" value="SDG52375.1"/>
    <property type="molecule type" value="Genomic_DNA"/>
</dbReference>
<dbReference type="STRING" id="89065.SAMN05216605_102317"/>
<dbReference type="Proteomes" id="UP000182894">
    <property type="component" value="Unassembled WGS sequence"/>
</dbReference>
<protein>
    <submittedName>
        <fullName evidence="2">Histidine phosphatase superfamily (Branch 1)</fullName>
    </submittedName>
</protein>
<dbReference type="InterPro" id="IPR029033">
    <property type="entry name" value="His_PPase_superfam"/>
</dbReference>
<keyword evidence="1" id="KW-0472">Membrane</keyword>
<keyword evidence="1" id="KW-0812">Transmembrane</keyword>
<dbReference type="Gene3D" id="3.40.50.1240">
    <property type="entry name" value="Phosphoglycerate mutase-like"/>
    <property type="match status" value="1"/>
</dbReference>
<reference evidence="3" key="1">
    <citation type="submission" date="2016-10" db="EMBL/GenBank/DDBJ databases">
        <authorList>
            <person name="Varghese N."/>
            <person name="Submissions S."/>
        </authorList>
    </citation>
    <scope>NUCLEOTIDE SEQUENCE [LARGE SCALE GENOMIC DNA]</scope>
    <source>
        <strain evidence="3">ATCC 700689</strain>
    </source>
</reference>
<accession>A0A1G7UXP3</accession>
<organism evidence="2 3">
    <name type="scientific">Pseudomonas abietaniphila</name>
    <dbReference type="NCBI Taxonomy" id="89065"/>
    <lineage>
        <taxon>Bacteria</taxon>
        <taxon>Pseudomonadati</taxon>
        <taxon>Pseudomonadota</taxon>
        <taxon>Gammaproteobacteria</taxon>
        <taxon>Pseudomonadales</taxon>
        <taxon>Pseudomonadaceae</taxon>
        <taxon>Pseudomonas</taxon>
    </lineage>
</organism>
<keyword evidence="1" id="KW-1133">Transmembrane helix</keyword>
<sequence>MSNVSIGLLGLFKRGKKSSRRWIILGIALMVTMTTGFIVWPVSPAVLDMSNPESPDVISLKESWRRGDVVVLVRHAERCDRSSNECLGPADGITLLGSAESQQLGRSYAQWGLDSTDIMHSPITRTAQTAQFMFDARSVSQQWLADCGKTMRDDVLSHKQAQHNLILVTHSGCISDFEKQTGFKHAAMSEYDSSLFVRVSPDGSMKVLGIANMPNWPIVPLVTINR</sequence>
<gene>
    <name evidence="2" type="ORF">SAMN05216605_102317</name>
</gene>
<dbReference type="SUPFAM" id="SSF53254">
    <property type="entry name" value="Phosphoglycerate mutase-like"/>
    <property type="match status" value="1"/>
</dbReference>
<evidence type="ECO:0000313" key="3">
    <source>
        <dbReference type="Proteomes" id="UP000182894"/>
    </source>
</evidence>
<dbReference type="OrthoDB" id="6195868at2"/>
<keyword evidence="3" id="KW-1185">Reference proteome</keyword>
<proteinExistence type="predicted"/>
<dbReference type="Pfam" id="PF00300">
    <property type="entry name" value="His_Phos_1"/>
    <property type="match status" value="1"/>
</dbReference>
<dbReference type="AlphaFoldDB" id="A0A1G7UXP3"/>
<dbReference type="CDD" id="cd07040">
    <property type="entry name" value="HP"/>
    <property type="match status" value="1"/>
</dbReference>
<evidence type="ECO:0000256" key="1">
    <source>
        <dbReference type="SAM" id="Phobius"/>
    </source>
</evidence>